<comment type="caution">
    <text evidence="2">The sequence shown here is derived from an EMBL/GenBank/DDBJ whole genome shotgun (WGS) entry which is preliminary data.</text>
</comment>
<evidence type="ECO:0000313" key="2">
    <source>
        <dbReference type="EMBL" id="MFC4803710.1"/>
    </source>
</evidence>
<accession>A0ABV9QGF0</accession>
<dbReference type="RefSeq" id="WP_379787161.1">
    <property type="nucleotide sequence ID" value="NZ_JBHSHL010000003.1"/>
</dbReference>
<gene>
    <name evidence="2" type="ORF">ACFO4R_01315</name>
</gene>
<feature type="transmembrane region" description="Helical" evidence="1">
    <location>
        <begin position="6"/>
        <end position="23"/>
    </location>
</feature>
<evidence type="ECO:0000313" key="3">
    <source>
        <dbReference type="Proteomes" id="UP001595916"/>
    </source>
</evidence>
<keyword evidence="1" id="KW-0812">Transmembrane</keyword>
<sequence length="138" mass="15887">MDHLFLIIGIVVLSGFLAYNLYLRGYGEVKSQSTLMHVGMIGRPKNGIRERYLFCTRYSKRVLNFDEDGDYAFELDCDLKKGEVRIELLDEYGVEVIVLDEVRSAGIARIERDVRYRLVTHIKGGSGKHSLSWKKAER</sequence>
<dbReference type="EMBL" id="JBHSHL010000003">
    <property type="protein sequence ID" value="MFC4803710.1"/>
    <property type="molecule type" value="Genomic_DNA"/>
</dbReference>
<name>A0ABV9QGF0_9FIRM</name>
<protein>
    <submittedName>
        <fullName evidence="2">Uncharacterized protein</fullName>
    </submittedName>
</protein>
<dbReference type="Proteomes" id="UP001595916">
    <property type="component" value="Unassembled WGS sequence"/>
</dbReference>
<evidence type="ECO:0000256" key="1">
    <source>
        <dbReference type="SAM" id="Phobius"/>
    </source>
</evidence>
<keyword evidence="3" id="KW-1185">Reference proteome</keyword>
<reference evidence="3" key="1">
    <citation type="journal article" date="2019" name="Int. J. Syst. Evol. Microbiol.">
        <title>The Global Catalogue of Microorganisms (GCM) 10K type strain sequencing project: providing services to taxonomists for standard genome sequencing and annotation.</title>
        <authorList>
            <consortium name="The Broad Institute Genomics Platform"/>
            <consortium name="The Broad Institute Genome Sequencing Center for Infectious Disease"/>
            <person name="Wu L."/>
            <person name="Ma J."/>
        </authorList>
    </citation>
    <scope>NUCLEOTIDE SEQUENCE [LARGE SCALE GENOMIC DNA]</scope>
    <source>
        <strain evidence="3">CCUG 46385</strain>
    </source>
</reference>
<keyword evidence="1" id="KW-1133">Transmembrane helix</keyword>
<organism evidence="2 3">
    <name type="scientific">Filifactor villosus</name>
    <dbReference type="NCBI Taxonomy" id="29374"/>
    <lineage>
        <taxon>Bacteria</taxon>
        <taxon>Bacillati</taxon>
        <taxon>Bacillota</taxon>
        <taxon>Clostridia</taxon>
        <taxon>Peptostreptococcales</taxon>
        <taxon>Filifactoraceae</taxon>
        <taxon>Filifactor</taxon>
    </lineage>
</organism>
<proteinExistence type="predicted"/>
<keyword evidence="1" id="KW-0472">Membrane</keyword>